<dbReference type="Pfam" id="PF00144">
    <property type="entry name" value="Beta-lactamase"/>
    <property type="match status" value="1"/>
</dbReference>
<protein>
    <submittedName>
        <fullName evidence="2">Serine hydrolase</fullName>
    </submittedName>
</protein>
<dbReference type="InterPro" id="IPR012338">
    <property type="entry name" value="Beta-lactam/transpept-like"/>
</dbReference>
<dbReference type="Gene3D" id="3.40.710.10">
    <property type="entry name" value="DD-peptidase/beta-lactamase superfamily"/>
    <property type="match status" value="1"/>
</dbReference>
<evidence type="ECO:0000259" key="1">
    <source>
        <dbReference type="Pfam" id="PF00144"/>
    </source>
</evidence>
<dbReference type="Proteomes" id="UP000623608">
    <property type="component" value="Unassembled WGS sequence"/>
</dbReference>
<reference evidence="2" key="1">
    <citation type="submission" date="2021-01" db="EMBL/GenBank/DDBJ databases">
        <title>Whole genome shotgun sequence of Actinoplanes tereljensis NBRC 105297.</title>
        <authorList>
            <person name="Komaki H."/>
            <person name="Tamura T."/>
        </authorList>
    </citation>
    <scope>NUCLEOTIDE SEQUENCE</scope>
    <source>
        <strain evidence="2">NBRC 105297</strain>
    </source>
</reference>
<organism evidence="2 3">
    <name type="scientific">Paractinoplanes tereljensis</name>
    <dbReference type="NCBI Taxonomy" id="571912"/>
    <lineage>
        <taxon>Bacteria</taxon>
        <taxon>Bacillati</taxon>
        <taxon>Actinomycetota</taxon>
        <taxon>Actinomycetes</taxon>
        <taxon>Micromonosporales</taxon>
        <taxon>Micromonosporaceae</taxon>
        <taxon>Paractinoplanes</taxon>
    </lineage>
</organism>
<dbReference type="PANTHER" id="PTHR43283">
    <property type="entry name" value="BETA-LACTAMASE-RELATED"/>
    <property type="match status" value="1"/>
</dbReference>
<proteinExistence type="predicted"/>
<dbReference type="GO" id="GO:0016787">
    <property type="term" value="F:hydrolase activity"/>
    <property type="evidence" value="ECO:0007669"/>
    <property type="project" value="UniProtKB-KW"/>
</dbReference>
<dbReference type="InterPro" id="IPR001466">
    <property type="entry name" value="Beta-lactam-related"/>
</dbReference>
<evidence type="ECO:0000313" key="2">
    <source>
        <dbReference type="EMBL" id="GIF24743.1"/>
    </source>
</evidence>
<gene>
    <name evidence="2" type="ORF">Ate02nite_74730</name>
</gene>
<keyword evidence="3" id="KW-1185">Reference proteome</keyword>
<name>A0A919NU48_9ACTN</name>
<evidence type="ECO:0000313" key="3">
    <source>
        <dbReference type="Proteomes" id="UP000623608"/>
    </source>
</evidence>
<dbReference type="PANTHER" id="PTHR43283:SF3">
    <property type="entry name" value="BETA-LACTAMASE FAMILY PROTEIN (AFU_ORTHOLOGUE AFUA_5G07500)"/>
    <property type="match status" value="1"/>
</dbReference>
<accession>A0A919NU48</accession>
<sequence>MRDAITARVDRGEFPGVVALVARGDDVTVHTVGVTRFGGDVPMRRDTPFRIASMTKPVVAAATLMLAEDDRLDLEEPIVKLLPELAGPRVLRRLDGPLDDTVEAVRPITVADLLTFTCGFGLVMDGDRFDPPWPIVDAWRDLGLILNDPYPRNQHDPDEWVRRLGTLPLMRQPGETWMYNAGTLALGVLLARAADQPLDELLRDRVLEPLSMSDTAFWLPAERAAELPAYYMSAGEERDDSGPDLWSTPPIFPSGSGGLLSTADDYLAFAQLLLNGGVAGGTRLLSEQSVAAMTRNHLTPAQIEGAGFMLNGEGWGYGMCVTATGRYGWSGGFGTDWFNDPAEGLTVILLSQVSDLLWNGALQEFSGLAYAAD</sequence>
<dbReference type="SUPFAM" id="SSF56601">
    <property type="entry name" value="beta-lactamase/transpeptidase-like"/>
    <property type="match status" value="1"/>
</dbReference>
<feature type="domain" description="Beta-lactamase-related" evidence="1">
    <location>
        <begin position="2"/>
        <end position="353"/>
    </location>
</feature>
<dbReference type="EMBL" id="BOMY01000047">
    <property type="protein sequence ID" value="GIF24743.1"/>
    <property type="molecule type" value="Genomic_DNA"/>
</dbReference>
<comment type="caution">
    <text evidence="2">The sequence shown here is derived from an EMBL/GenBank/DDBJ whole genome shotgun (WGS) entry which is preliminary data.</text>
</comment>
<keyword evidence="2" id="KW-0378">Hydrolase</keyword>
<dbReference type="AlphaFoldDB" id="A0A919NU48"/>
<dbReference type="InterPro" id="IPR050789">
    <property type="entry name" value="Diverse_Enzym_Activities"/>
</dbReference>